<proteinExistence type="predicted"/>
<dbReference type="Proteomes" id="UP001417504">
    <property type="component" value="Unassembled WGS sequence"/>
</dbReference>
<comment type="caution">
    <text evidence="1">The sequence shown here is derived from an EMBL/GenBank/DDBJ whole genome shotgun (WGS) entry which is preliminary data.</text>
</comment>
<dbReference type="AlphaFoldDB" id="A0AAP0JRA9"/>
<dbReference type="EMBL" id="JBBNAE010000003">
    <property type="protein sequence ID" value="KAK9138320.1"/>
    <property type="molecule type" value="Genomic_DNA"/>
</dbReference>
<reference evidence="1 2" key="1">
    <citation type="submission" date="2024-01" db="EMBL/GenBank/DDBJ databases">
        <title>Genome assemblies of Stephania.</title>
        <authorList>
            <person name="Yang L."/>
        </authorList>
    </citation>
    <scope>NUCLEOTIDE SEQUENCE [LARGE SCALE GENOMIC DNA]</scope>
    <source>
        <strain evidence="1">QJT</strain>
        <tissue evidence="1">Leaf</tissue>
    </source>
</reference>
<protein>
    <submittedName>
        <fullName evidence="1">Uncharacterized protein</fullName>
    </submittedName>
</protein>
<sequence length="198" mass="22167">MKINFAKDIWMSRSIKNHWFQTSVIKHFKQGRCTNHSWDHVHDETVEHKELLKVVSHEVYDIISIIGEPRISNAVISSTNEQIGELHDLIEQLFVALLHSFIEQLPDVIFNGLNEGVPTFEFQNNVTISMKLVARLMILEAEPSGFASGNIKSFMASQDAVEKDKESTGSTSLGSKNQVDGNLVFPTTNEDAGITEAV</sequence>
<evidence type="ECO:0000313" key="2">
    <source>
        <dbReference type="Proteomes" id="UP001417504"/>
    </source>
</evidence>
<gene>
    <name evidence="1" type="ORF">Sjap_008914</name>
</gene>
<evidence type="ECO:0000313" key="1">
    <source>
        <dbReference type="EMBL" id="KAK9138320.1"/>
    </source>
</evidence>
<accession>A0AAP0JRA9</accession>
<keyword evidence="2" id="KW-1185">Reference proteome</keyword>
<name>A0AAP0JRA9_9MAGN</name>
<organism evidence="1 2">
    <name type="scientific">Stephania japonica</name>
    <dbReference type="NCBI Taxonomy" id="461633"/>
    <lineage>
        <taxon>Eukaryota</taxon>
        <taxon>Viridiplantae</taxon>
        <taxon>Streptophyta</taxon>
        <taxon>Embryophyta</taxon>
        <taxon>Tracheophyta</taxon>
        <taxon>Spermatophyta</taxon>
        <taxon>Magnoliopsida</taxon>
        <taxon>Ranunculales</taxon>
        <taxon>Menispermaceae</taxon>
        <taxon>Menispermoideae</taxon>
        <taxon>Cissampelideae</taxon>
        <taxon>Stephania</taxon>
    </lineage>
</organism>